<feature type="region of interest" description="Disordered" evidence="1">
    <location>
        <begin position="233"/>
        <end position="252"/>
    </location>
</feature>
<comment type="caution">
    <text evidence="2">The sequence shown here is derived from an EMBL/GenBank/DDBJ whole genome shotgun (WGS) entry which is preliminary data.</text>
</comment>
<keyword evidence="3" id="KW-1185">Reference proteome</keyword>
<evidence type="ECO:0000256" key="1">
    <source>
        <dbReference type="SAM" id="MobiDB-lite"/>
    </source>
</evidence>
<evidence type="ECO:0000313" key="2">
    <source>
        <dbReference type="EMBL" id="KAK4033695.1"/>
    </source>
</evidence>
<dbReference type="EMBL" id="MU854515">
    <property type="protein sequence ID" value="KAK4033695.1"/>
    <property type="molecule type" value="Genomic_DNA"/>
</dbReference>
<sequence length="252" mass="27984">MNNEIIASITQWEDEFSSCVAGRALYCELPTEDDAFLSMPLEWLFPTLPPADYKATFTMDNPEPKLLPPGGLGALQPFGFVVIDGPPDKVVSLDRRNGSHMHIIDLDYDPAVLKHQDNETYTARFVYTDDSADSNCDDIHLGGAEGTIVKLPSDCGFTGYGVIHAIEPATDRGTAVSHDLRARAPPNATVHELSFSYDFLRVKRTDESDPVYVRIDYGTQNEYWHAFVDEPADTSPATRRKRNAESIAETRA</sequence>
<dbReference type="AlphaFoldDB" id="A0AAN6PAA0"/>
<accession>A0AAN6PAA0</accession>
<evidence type="ECO:0000313" key="3">
    <source>
        <dbReference type="Proteomes" id="UP001303115"/>
    </source>
</evidence>
<name>A0AAN6PAA0_9PEZI</name>
<proteinExistence type="predicted"/>
<reference evidence="3" key="1">
    <citation type="journal article" date="2023" name="Mol. Phylogenet. Evol.">
        <title>Genome-scale phylogeny and comparative genomics of the fungal order Sordariales.</title>
        <authorList>
            <person name="Hensen N."/>
            <person name="Bonometti L."/>
            <person name="Westerberg I."/>
            <person name="Brannstrom I.O."/>
            <person name="Guillou S."/>
            <person name="Cros-Aarteil S."/>
            <person name="Calhoun S."/>
            <person name="Haridas S."/>
            <person name="Kuo A."/>
            <person name="Mondo S."/>
            <person name="Pangilinan J."/>
            <person name="Riley R."/>
            <person name="LaButti K."/>
            <person name="Andreopoulos B."/>
            <person name="Lipzen A."/>
            <person name="Chen C."/>
            <person name="Yan M."/>
            <person name="Daum C."/>
            <person name="Ng V."/>
            <person name="Clum A."/>
            <person name="Steindorff A."/>
            <person name="Ohm R.A."/>
            <person name="Martin F."/>
            <person name="Silar P."/>
            <person name="Natvig D.O."/>
            <person name="Lalanne C."/>
            <person name="Gautier V."/>
            <person name="Ament-Velasquez S.L."/>
            <person name="Kruys A."/>
            <person name="Hutchinson M.I."/>
            <person name="Powell A.J."/>
            <person name="Barry K."/>
            <person name="Miller A.N."/>
            <person name="Grigoriev I.V."/>
            <person name="Debuchy R."/>
            <person name="Gladieux P."/>
            <person name="Hiltunen Thoren M."/>
            <person name="Johannesson H."/>
        </authorList>
    </citation>
    <scope>NUCLEOTIDE SEQUENCE [LARGE SCALE GENOMIC DNA]</scope>
    <source>
        <strain evidence="3">CBS 284.82</strain>
    </source>
</reference>
<protein>
    <submittedName>
        <fullName evidence="2">Uncharacterized protein</fullName>
    </submittedName>
</protein>
<gene>
    <name evidence="2" type="ORF">C8A01DRAFT_39851</name>
</gene>
<dbReference type="Proteomes" id="UP001303115">
    <property type="component" value="Unassembled WGS sequence"/>
</dbReference>
<organism evidence="2 3">
    <name type="scientific">Parachaetomium inaequale</name>
    <dbReference type="NCBI Taxonomy" id="2588326"/>
    <lineage>
        <taxon>Eukaryota</taxon>
        <taxon>Fungi</taxon>
        <taxon>Dikarya</taxon>
        <taxon>Ascomycota</taxon>
        <taxon>Pezizomycotina</taxon>
        <taxon>Sordariomycetes</taxon>
        <taxon>Sordariomycetidae</taxon>
        <taxon>Sordariales</taxon>
        <taxon>Chaetomiaceae</taxon>
        <taxon>Parachaetomium</taxon>
    </lineage>
</organism>